<evidence type="ECO:0000256" key="2">
    <source>
        <dbReference type="ARBA" id="ARBA00022729"/>
    </source>
</evidence>
<dbReference type="Pfam" id="PF07691">
    <property type="entry name" value="PA14"/>
    <property type="match status" value="1"/>
</dbReference>
<evidence type="ECO:0000256" key="1">
    <source>
        <dbReference type="ARBA" id="ARBA00008709"/>
    </source>
</evidence>
<feature type="compositionally biased region" description="Acidic residues" evidence="4">
    <location>
        <begin position="43"/>
        <end position="65"/>
    </location>
</feature>
<dbReference type="NCBIfam" id="TIGR02148">
    <property type="entry name" value="Fibro_Slime"/>
    <property type="match status" value="1"/>
</dbReference>
<dbReference type="GO" id="GO:0005576">
    <property type="term" value="C:extracellular region"/>
    <property type="evidence" value="ECO:0007669"/>
    <property type="project" value="TreeGrafter"/>
</dbReference>
<comment type="caution">
    <text evidence="6">The sequence shown here is derived from an EMBL/GenBank/DDBJ whole genome shotgun (WGS) entry which is preliminary data.</text>
</comment>
<dbReference type="InterPro" id="IPR011658">
    <property type="entry name" value="PA14_dom"/>
</dbReference>
<evidence type="ECO:0000313" key="7">
    <source>
        <dbReference type="Proteomes" id="UP000005801"/>
    </source>
</evidence>
<accession>A6GEF4</accession>
<dbReference type="Proteomes" id="UP000005801">
    <property type="component" value="Unassembled WGS sequence"/>
</dbReference>
<dbReference type="PANTHER" id="PTHR31137">
    <property type="entry name" value="PROTEIN PSIB-RELATED-RELATED"/>
    <property type="match status" value="1"/>
</dbReference>
<name>A6GEF4_9BACT</name>
<dbReference type="AlphaFoldDB" id="A6GEF4"/>
<protein>
    <submittedName>
        <fullName evidence="6">Periplasmic protein TonB links inner and outer membranes-like protein</fullName>
    </submittedName>
</protein>
<keyword evidence="3" id="KW-0325">Glycoprotein</keyword>
<evidence type="ECO:0000256" key="4">
    <source>
        <dbReference type="SAM" id="MobiDB-lite"/>
    </source>
</evidence>
<feature type="compositionally biased region" description="Low complexity" evidence="4">
    <location>
        <begin position="75"/>
        <end position="85"/>
    </location>
</feature>
<dbReference type="InterPro" id="IPR011874">
    <property type="entry name" value="Fibro_Slime"/>
</dbReference>
<dbReference type="PROSITE" id="PS51257">
    <property type="entry name" value="PROKAR_LIPOPROTEIN"/>
    <property type="match status" value="1"/>
</dbReference>
<keyword evidence="2" id="KW-0732">Signal</keyword>
<dbReference type="InterPro" id="IPR037524">
    <property type="entry name" value="PA14/GLEYA"/>
</dbReference>
<evidence type="ECO:0000256" key="3">
    <source>
        <dbReference type="ARBA" id="ARBA00023180"/>
    </source>
</evidence>
<organism evidence="6 7">
    <name type="scientific">Plesiocystis pacifica SIR-1</name>
    <dbReference type="NCBI Taxonomy" id="391625"/>
    <lineage>
        <taxon>Bacteria</taxon>
        <taxon>Pseudomonadati</taxon>
        <taxon>Myxococcota</taxon>
        <taxon>Polyangia</taxon>
        <taxon>Nannocystales</taxon>
        <taxon>Nannocystaceae</taxon>
        <taxon>Plesiocystis</taxon>
    </lineage>
</organism>
<comment type="similarity">
    <text evidence="1">Belongs to the prespore-cell-inducing factor family.</text>
</comment>
<dbReference type="EMBL" id="ABCS01000082">
    <property type="protein sequence ID" value="EDM75726.1"/>
    <property type="molecule type" value="Genomic_DNA"/>
</dbReference>
<gene>
    <name evidence="6" type="ORF">PPSIR1_27628</name>
</gene>
<feature type="region of interest" description="Disordered" evidence="4">
    <location>
        <begin position="28"/>
        <end position="85"/>
    </location>
</feature>
<dbReference type="PROSITE" id="PS51820">
    <property type="entry name" value="PA14"/>
    <property type="match status" value="1"/>
</dbReference>
<feature type="domain" description="PA14" evidence="5">
    <location>
        <begin position="150"/>
        <end position="293"/>
    </location>
</feature>
<proteinExistence type="inferred from homology"/>
<dbReference type="eggNOG" id="COG0823">
    <property type="taxonomic scope" value="Bacteria"/>
</dbReference>
<dbReference type="STRING" id="391625.PPSIR1_27628"/>
<keyword evidence="7" id="KW-1185">Reference proteome</keyword>
<sequence length="293" mass="31719">MVARARMLGLGVSLGVGLAATSLGCQREEAGDDEAVTIGADELSGDDFPDPDTESTDESETESSSEEGKLDMPQGEGSSSGEIPGECGDIIAVIRDFKVEHPDFQAYSADVATPGLVEEDLGPDELPVYSGLQADPPQITSAETFAQWYVDVPQVNQRFEIELPLVEEGDIRVFDDQTFYPIDGMGWGDEGLTDAMGVPHNYLFTTEIHTLFTYEEGQSFTFVGDDDLWMFVDGKLAIDLGGLHPAQAGTANLDEMGLSPGSVYSMDIFHAERRSTDSTFRIETTIGCFMPIE</sequence>
<evidence type="ECO:0000259" key="5">
    <source>
        <dbReference type="PROSITE" id="PS51820"/>
    </source>
</evidence>
<reference evidence="6 7" key="1">
    <citation type="submission" date="2007-06" db="EMBL/GenBank/DDBJ databases">
        <authorList>
            <person name="Shimkets L."/>
            <person name="Ferriera S."/>
            <person name="Johnson J."/>
            <person name="Kravitz S."/>
            <person name="Beeson K."/>
            <person name="Sutton G."/>
            <person name="Rogers Y.-H."/>
            <person name="Friedman R."/>
            <person name="Frazier M."/>
            <person name="Venter J.C."/>
        </authorList>
    </citation>
    <scope>NUCLEOTIDE SEQUENCE [LARGE SCALE GENOMIC DNA]</scope>
    <source>
        <strain evidence="6 7">SIR-1</strain>
    </source>
</reference>
<dbReference type="InterPro" id="IPR051154">
    <property type="entry name" value="Prespore-cell_inducing_factor"/>
</dbReference>
<evidence type="ECO:0000313" key="6">
    <source>
        <dbReference type="EMBL" id="EDM75726.1"/>
    </source>
</evidence>